<gene>
    <name evidence="10" type="ORF">GA0061070_10464</name>
</gene>
<dbReference type="CDD" id="cd08499">
    <property type="entry name" value="PBP2_Ylib_like"/>
    <property type="match status" value="1"/>
</dbReference>
<dbReference type="Proteomes" id="UP000198515">
    <property type="component" value="Unassembled WGS sequence"/>
</dbReference>
<evidence type="ECO:0000256" key="5">
    <source>
        <dbReference type="ARBA" id="ARBA00022448"/>
    </source>
</evidence>
<accession>A0A1C4FXV4</accession>
<evidence type="ECO:0000256" key="4">
    <source>
        <dbReference type="ARBA" id="ARBA00017393"/>
    </source>
</evidence>
<dbReference type="EMBL" id="FMBC01000046">
    <property type="protein sequence ID" value="SCC60839.1"/>
    <property type="molecule type" value="Genomic_DNA"/>
</dbReference>
<sequence>MTQFVYRQWRIVAGVLFALTATQAFAMKDVVVAVGSNFTTLDPYDANDTLSQAVAKSFYQGLFGLNRDMQLENVLAQSYTVSADGLIYTIFLRQGVKFQDGTDFDAAAVKANLDRASDPDSSLKRYNLYKNIDLTEVVDRYTVKIILKQPFSAFINILAHPATVMISPAALKKYGKDIGFHPVGTGPYELEDWNQTDFVKVKKFDGYWQKGLPKLDSITWRPVVDNNTRAAMLQTGEAQFAFPIPYEQAEVLKRNSKLELVASPSILQRYISMNVTQKPFDNPKVREAINYAINRPALVKVAFAGFATPATGVLPPSILYSQAYQPWPYDPAKARELLKEAGYPQGFTTTLWSSHNHSTAQKVLQFTQQQLAQVGIKVQVTAMDAGQRAAQVEGEGQKQSGVRMFYTGWSASTGEADWGLSPLFASWNWPPTQFNTAFYSNPQVDKDFVDALRITNPQEKERLYKQAQDIIWQESPWVPLVVEKLVSAHNKKLTGFYIMPDTGFSFDNADLVK</sequence>
<dbReference type="GO" id="GO:0030288">
    <property type="term" value="C:outer membrane-bounded periplasmic space"/>
    <property type="evidence" value="ECO:0007669"/>
    <property type="project" value="TreeGrafter"/>
</dbReference>
<evidence type="ECO:0000256" key="7">
    <source>
        <dbReference type="ARBA" id="ARBA00022764"/>
    </source>
</evidence>
<keyword evidence="11" id="KW-1185">Reference proteome</keyword>
<evidence type="ECO:0000256" key="6">
    <source>
        <dbReference type="ARBA" id="ARBA00022729"/>
    </source>
</evidence>
<evidence type="ECO:0000256" key="3">
    <source>
        <dbReference type="ARBA" id="ARBA00005695"/>
    </source>
</evidence>
<comment type="function">
    <text evidence="1">Part of the ABC transporter complex GsiABCD involved in glutathione import. Binds glutathione.</text>
</comment>
<dbReference type="Gene3D" id="3.90.76.10">
    <property type="entry name" value="Dipeptide-binding Protein, Domain 1"/>
    <property type="match status" value="1"/>
</dbReference>
<dbReference type="FunFam" id="3.10.105.10:FF:000003">
    <property type="entry name" value="Glutathione ABC transporter substrate-binding protein GsiB"/>
    <property type="match status" value="1"/>
</dbReference>
<comment type="similarity">
    <text evidence="3">Belongs to the bacterial solute-binding protein 5 family.</text>
</comment>
<protein>
    <recommendedName>
        <fullName evidence="4">Glutathione-binding protein GsiB</fullName>
    </recommendedName>
</protein>
<name>A0A1C4FXV4_9ENTR</name>
<dbReference type="InterPro" id="IPR000914">
    <property type="entry name" value="SBP_5_dom"/>
</dbReference>
<keyword evidence="7" id="KW-0574">Periplasm</keyword>
<feature type="signal peptide" evidence="8">
    <location>
        <begin position="1"/>
        <end position="26"/>
    </location>
</feature>
<feature type="chain" id="PRO_5008692156" description="Glutathione-binding protein GsiB" evidence="8">
    <location>
        <begin position="27"/>
        <end position="513"/>
    </location>
</feature>
<reference evidence="11" key="1">
    <citation type="submission" date="2016-08" db="EMBL/GenBank/DDBJ databases">
        <authorList>
            <person name="Varghese N."/>
            <person name="Submissions Spin"/>
        </authorList>
    </citation>
    <scope>NUCLEOTIDE SEQUENCE [LARGE SCALE GENOMIC DNA]</scope>
    <source>
        <strain evidence="11">REICA_142</strain>
    </source>
</reference>
<evidence type="ECO:0000256" key="2">
    <source>
        <dbReference type="ARBA" id="ARBA00004418"/>
    </source>
</evidence>
<feature type="domain" description="Solute-binding protein family 5" evidence="9">
    <location>
        <begin position="71"/>
        <end position="429"/>
    </location>
</feature>
<dbReference type="PIRSF" id="PIRSF002741">
    <property type="entry name" value="MppA"/>
    <property type="match status" value="1"/>
</dbReference>
<evidence type="ECO:0000313" key="10">
    <source>
        <dbReference type="EMBL" id="SCC60839.1"/>
    </source>
</evidence>
<evidence type="ECO:0000256" key="1">
    <source>
        <dbReference type="ARBA" id="ARBA00003489"/>
    </source>
</evidence>
<dbReference type="RefSeq" id="WP_090137530.1">
    <property type="nucleotide sequence ID" value="NZ_FMBC01000046.1"/>
</dbReference>
<organism evidence="10 11">
    <name type="scientific">Kosakonia oryziphila</name>
    <dbReference type="NCBI Taxonomy" id="1005667"/>
    <lineage>
        <taxon>Bacteria</taxon>
        <taxon>Pseudomonadati</taxon>
        <taxon>Pseudomonadota</taxon>
        <taxon>Gammaproteobacteria</taxon>
        <taxon>Enterobacterales</taxon>
        <taxon>Enterobacteriaceae</taxon>
        <taxon>Kosakonia</taxon>
    </lineage>
</organism>
<dbReference type="OrthoDB" id="9801912at2"/>
<evidence type="ECO:0000259" key="9">
    <source>
        <dbReference type="Pfam" id="PF00496"/>
    </source>
</evidence>
<dbReference type="Pfam" id="PF00496">
    <property type="entry name" value="SBP_bac_5"/>
    <property type="match status" value="1"/>
</dbReference>
<dbReference type="GO" id="GO:0042938">
    <property type="term" value="P:dipeptide transport"/>
    <property type="evidence" value="ECO:0007669"/>
    <property type="project" value="TreeGrafter"/>
</dbReference>
<dbReference type="GO" id="GO:0043190">
    <property type="term" value="C:ATP-binding cassette (ABC) transporter complex"/>
    <property type="evidence" value="ECO:0007669"/>
    <property type="project" value="InterPro"/>
</dbReference>
<dbReference type="NCBIfam" id="NF011942">
    <property type="entry name" value="PRK15413.1"/>
    <property type="match status" value="1"/>
</dbReference>
<proteinExistence type="inferred from homology"/>
<dbReference type="InterPro" id="IPR030678">
    <property type="entry name" value="Peptide/Ni-bd"/>
</dbReference>
<evidence type="ECO:0000256" key="8">
    <source>
        <dbReference type="SAM" id="SignalP"/>
    </source>
</evidence>
<comment type="subcellular location">
    <subcellularLocation>
        <location evidence="2">Periplasm</location>
    </subcellularLocation>
</comment>
<dbReference type="PANTHER" id="PTHR30290:SF32">
    <property type="entry name" value="GLUTATHIONE-BINDING PROTEIN GSIB"/>
    <property type="match status" value="1"/>
</dbReference>
<dbReference type="InterPro" id="IPR039424">
    <property type="entry name" value="SBP_5"/>
</dbReference>
<dbReference type="Gene3D" id="3.10.105.10">
    <property type="entry name" value="Dipeptide-binding Protein, Domain 3"/>
    <property type="match status" value="1"/>
</dbReference>
<dbReference type="FunFam" id="3.40.190.10:FF:000094">
    <property type="entry name" value="Glutathione ABC transporter substrate-binding protein GsiB"/>
    <property type="match status" value="1"/>
</dbReference>
<dbReference type="Gene3D" id="3.40.190.10">
    <property type="entry name" value="Periplasmic binding protein-like II"/>
    <property type="match status" value="1"/>
</dbReference>
<dbReference type="SUPFAM" id="SSF53850">
    <property type="entry name" value="Periplasmic binding protein-like II"/>
    <property type="match status" value="1"/>
</dbReference>
<dbReference type="GO" id="GO:1904680">
    <property type="term" value="F:peptide transmembrane transporter activity"/>
    <property type="evidence" value="ECO:0007669"/>
    <property type="project" value="TreeGrafter"/>
</dbReference>
<dbReference type="PANTHER" id="PTHR30290">
    <property type="entry name" value="PERIPLASMIC BINDING COMPONENT OF ABC TRANSPORTER"/>
    <property type="match status" value="1"/>
</dbReference>
<keyword evidence="5" id="KW-0813">Transport</keyword>
<keyword evidence="6 8" id="KW-0732">Signal</keyword>
<dbReference type="AlphaFoldDB" id="A0A1C4FXV4"/>
<evidence type="ECO:0000313" key="11">
    <source>
        <dbReference type="Proteomes" id="UP000198515"/>
    </source>
</evidence>